<keyword evidence="1" id="KW-0472">Membrane</keyword>
<protein>
    <submittedName>
        <fullName evidence="2">Uncharacterized protein</fullName>
    </submittedName>
</protein>
<dbReference type="RefSeq" id="XP_037137906.1">
    <property type="nucleotide sequence ID" value="XM_037282011.1"/>
</dbReference>
<evidence type="ECO:0000313" key="2">
    <source>
        <dbReference type="EMBL" id="QLL31231.1"/>
    </source>
</evidence>
<dbReference type="EMBL" id="CP059247">
    <property type="protein sequence ID" value="QLL31231.1"/>
    <property type="molecule type" value="Genomic_DNA"/>
</dbReference>
<accession>A0A7G3ZCJ5</accession>
<dbReference type="OrthoDB" id="4067115at2759"/>
<reference evidence="2 3" key="1">
    <citation type="submission" date="2020-06" db="EMBL/GenBank/DDBJ databases">
        <title>The yeast mating-type switching endonuclease HO is a domesticated member of an unorthodox homing genetic element family.</title>
        <authorList>
            <person name="Coughlan A.Y."/>
            <person name="Lombardi L."/>
            <person name="Braun-Galleani S."/>
            <person name="Martos A.R."/>
            <person name="Galeote V."/>
            <person name="Bigey F."/>
            <person name="Dequin S."/>
            <person name="Byrne K.P."/>
            <person name="Wolfe K.H."/>
        </authorList>
    </citation>
    <scope>NUCLEOTIDE SEQUENCE [LARGE SCALE GENOMIC DNA]</scope>
    <source>
        <strain evidence="2 3">CBS764</strain>
    </source>
</reference>
<name>A0A7G3ZCJ5_9SACH</name>
<proteinExistence type="predicted"/>
<keyword evidence="1" id="KW-1133">Transmembrane helix</keyword>
<sequence>MLSYAAQNPGNRQASSMIPPPVDAVLLHEHAYQDTGDLSYVLSLDTFTDDGGYKPILKYGLGFFNYDLALKNEIYDRSWTEMLRFHIYEHFVPYLIIFLFLFLVWSFVVIVQLNYAGHLMFSEDKKLYKKFEKDNELEYRHIQV</sequence>
<organism evidence="2 3">
    <name type="scientific">Torulaspora globosa</name>
    <dbReference type="NCBI Taxonomy" id="48254"/>
    <lineage>
        <taxon>Eukaryota</taxon>
        <taxon>Fungi</taxon>
        <taxon>Dikarya</taxon>
        <taxon>Ascomycota</taxon>
        <taxon>Saccharomycotina</taxon>
        <taxon>Saccharomycetes</taxon>
        <taxon>Saccharomycetales</taxon>
        <taxon>Saccharomycetaceae</taxon>
        <taxon>Torulaspora</taxon>
    </lineage>
</organism>
<dbReference type="GeneID" id="59324350"/>
<dbReference type="Proteomes" id="UP000515788">
    <property type="component" value="Chromosome 2"/>
</dbReference>
<evidence type="ECO:0000256" key="1">
    <source>
        <dbReference type="SAM" id="Phobius"/>
    </source>
</evidence>
<gene>
    <name evidence="2" type="ORF">HG536_0B00920</name>
</gene>
<keyword evidence="1" id="KW-0812">Transmembrane</keyword>
<evidence type="ECO:0000313" key="3">
    <source>
        <dbReference type="Proteomes" id="UP000515788"/>
    </source>
</evidence>
<feature type="transmembrane region" description="Helical" evidence="1">
    <location>
        <begin position="91"/>
        <end position="116"/>
    </location>
</feature>
<keyword evidence="3" id="KW-1185">Reference proteome</keyword>
<dbReference type="KEGG" id="tgb:HG536_0B00920"/>
<dbReference type="AlphaFoldDB" id="A0A7G3ZCJ5"/>